<feature type="region of interest" description="Disordered" evidence="1">
    <location>
        <begin position="18"/>
        <end position="86"/>
    </location>
</feature>
<dbReference type="AlphaFoldDB" id="A0A9N9SK81"/>
<sequence>MKLELHFDVVVENFQRQQAQEENEARELGILFPAPPAGQATSDAQGTSAAGHPHQDQGQPLGMAPLMQRGAFATASDSSENSSPGEYCEFVFSQSV</sequence>
<dbReference type="EMBL" id="OU896710">
    <property type="protein sequence ID" value="CAG9821259.1"/>
    <property type="molecule type" value="Genomic_DNA"/>
</dbReference>
<reference evidence="2" key="2">
    <citation type="submission" date="2022-10" db="EMBL/GenBank/DDBJ databases">
        <authorList>
            <consortium name="ENA_rothamsted_submissions"/>
            <consortium name="culmorum"/>
            <person name="King R."/>
        </authorList>
    </citation>
    <scope>NUCLEOTIDE SEQUENCE</scope>
</reference>
<dbReference type="Proteomes" id="UP001153737">
    <property type="component" value="Chromosome 4"/>
</dbReference>
<evidence type="ECO:0000313" key="2">
    <source>
        <dbReference type="EMBL" id="CAG9821259.1"/>
    </source>
</evidence>
<evidence type="ECO:0000313" key="3">
    <source>
        <dbReference type="Proteomes" id="UP001153737"/>
    </source>
</evidence>
<evidence type="ECO:0000256" key="1">
    <source>
        <dbReference type="SAM" id="MobiDB-lite"/>
    </source>
</evidence>
<keyword evidence="3" id="KW-1185">Reference proteome</keyword>
<organism evidence="2 3">
    <name type="scientific">Phaedon cochleariae</name>
    <name type="common">Mustard beetle</name>
    <dbReference type="NCBI Taxonomy" id="80249"/>
    <lineage>
        <taxon>Eukaryota</taxon>
        <taxon>Metazoa</taxon>
        <taxon>Ecdysozoa</taxon>
        <taxon>Arthropoda</taxon>
        <taxon>Hexapoda</taxon>
        <taxon>Insecta</taxon>
        <taxon>Pterygota</taxon>
        <taxon>Neoptera</taxon>
        <taxon>Endopterygota</taxon>
        <taxon>Coleoptera</taxon>
        <taxon>Polyphaga</taxon>
        <taxon>Cucujiformia</taxon>
        <taxon>Chrysomeloidea</taxon>
        <taxon>Chrysomelidae</taxon>
        <taxon>Chrysomelinae</taxon>
        <taxon>Chrysomelini</taxon>
        <taxon>Phaedon</taxon>
    </lineage>
</organism>
<gene>
    <name evidence="2" type="ORF">PHAECO_LOCUS8636</name>
</gene>
<reference evidence="2" key="1">
    <citation type="submission" date="2022-01" db="EMBL/GenBank/DDBJ databases">
        <authorList>
            <person name="King R."/>
        </authorList>
    </citation>
    <scope>NUCLEOTIDE SEQUENCE</scope>
</reference>
<proteinExistence type="predicted"/>
<accession>A0A9N9SK81</accession>
<feature type="compositionally biased region" description="Polar residues" evidence="1">
    <location>
        <begin position="39"/>
        <end position="48"/>
    </location>
</feature>
<protein>
    <submittedName>
        <fullName evidence="2">Uncharacterized protein</fullName>
    </submittedName>
</protein>
<name>A0A9N9SK81_PHACE</name>
<feature type="compositionally biased region" description="Polar residues" evidence="1">
    <location>
        <begin position="75"/>
        <end position="84"/>
    </location>
</feature>